<dbReference type="Pfam" id="PF02601">
    <property type="entry name" value="Exonuc_VII_L"/>
    <property type="match status" value="1"/>
</dbReference>
<comment type="subcellular location">
    <subcellularLocation>
        <location evidence="5 6">Cytoplasm</location>
    </subcellularLocation>
</comment>
<reference evidence="9 10" key="1">
    <citation type="submission" date="2018-11" db="EMBL/GenBank/DDBJ databases">
        <authorList>
            <person name="Kleinhagauer T."/>
            <person name="Glaeser S.P."/>
            <person name="Spergser J."/>
            <person name="Ruckert C."/>
            <person name="Kaempfer P."/>
            <person name="Busse H.-J."/>
        </authorList>
    </citation>
    <scope>NUCLEOTIDE SEQUENCE [LARGE SCALE GENOMIC DNA]</scope>
    <source>
        <strain evidence="9 10">200CH</strain>
    </source>
</reference>
<dbReference type="KEGG" id="ccho:CCHOA_03860"/>
<evidence type="ECO:0000313" key="10">
    <source>
        <dbReference type="Proteomes" id="UP000269019"/>
    </source>
</evidence>
<evidence type="ECO:0000256" key="5">
    <source>
        <dbReference type="HAMAP-Rule" id="MF_00378"/>
    </source>
</evidence>
<dbReference type="PANTHER" id="PTHR30008">
    <property type="entry name" value="EXODEOXYRIBONUCLEASE 7 LARGE SUBUNIT"/>
    <property type="match status" value="1"/>
</dbReference>
<organism evidence="9 10">
    <name type="scientific">Corynebacterium choanae</name>
    <dbReference type="NCBI Taxonomy" id="1862358"/>
    <lineage>
        <taxon>Bacteria</taxon>
        <taxon>Bacillati</taxon>
        <taxon>Actinomycetota</taxon>
        <taxon>Actinomycetes</taxon>
        <taxon>Mycobacteriales</taxon>
        <taxon>Corynebacteriaceae</taxon>
        <taxon>Corynebacterium</taxon>
    </lineage>
</organism>
<keyword evidence="3 5" id="KW-0378">Hydrolase</keyword>
<evidence type="ECO:0000259" key="7">
    <source>
        <dbReference type="Pfam" id="PF02601"/>
    </source>
</evidence>
<comment type="function">
    <text evidence="5">Bidirectionally degrades single-stranded DNA into large acid-insoluble oligonucleotides, which are then degraded further into small acid-soluble oligonucleotides.</text>
</comment>
<evidence type="ECO:0000256" key="4">
    <source>
        <dbReference type="ARBA" id="ARBA00022839"/>
    </source>
</evidence>
<dbReference type="InterPro" id="IPR025824">
    <property type="entry name" value="OB-fold_nuc-bd_dom"/>
</dbReference>
<gene>
    <name evidence="5 9" type="primary">xseA</name>
    <name evidence="9" type="ORF">CCHOA_03860</name>
</gene>
<dbReference type="EC" id="3.1.11.6" evidence="5"/>
<dbReference type="CDD" id="cd04489">
    <property type="entry name" value="ExoVII_LU_OBF"/>
    <property type="match status" value="1"/>
</dbReference>
<dbReference type="HAMAP" id="MF_00378">
    <property type="entry name" value="Exonuc_7_L"/>
    <property type="match status" value="1"/>
</dbReference>
<proteinExistence type="inferred from homology"/>
<feature type="domain" description="OB-fold nucleic acid binding" evidence="8">
    <location>
        <begin position="48"/>
        <end position="141"/>
    </location>
</feature>
<evidence type="ECO:0000256" key="3">
    <source>
        <dbReference type="ARBA" id="ARBA00022801"/>
    </source>
</evidence>
<accession>A0A3G6J515</accession>
<dbReference type="AlphaFoldDB" id="A0A3G6J515"/>
<keyword evidence="10" id="KW-1185">Reference proteome</keyword>
<evidence type="ECO:0000259" key="8">
    <source>
        <dbReference type="Pfam" id="PF13742"/>
    </source>
</evidence>
<dbReference type="PANTHER" id="PTHR30008:SF0">
    <property type="entry name" value="EXODEOXYRIBONUCLEASE 7 LARGE SUBUNIT"/>
    <property type="match status" value="1"/>
</dbReference>
<dbReference type="GO" id="GO:0005737">
    <property type="term" value="C:cytoplasm"/>
    <property type="evidence" value="ECO:0007669"/>
    <property type="project" value="UniProtKB-SubCell"/>
</dbReference>
<dbReference type="GO" id="GO:0003676">
    <property type="term" value="F:nucleic acid binding"/>
    <property type="evidence" value="ECO:0007669"/>
    <property type="project" value="InterPro"/>
</dbReference>
<comment type="similarity">
    <text evidence="5 6">Belongs to the XseA family.</text>
</comment>
<dbReference type="GO" id="GO:0009318">
    <property type="term" value="C:exodeoxyribonuclease VII complex"/>
    <property type="evidence" value="ECO:0007669"/>
    <property type="project" value="UniProtKB-UniRule"/>
</dbReference>
<dbReference type="GO" id="GO:0006308">
    <property type="term" value="P:DNA catabolic process"/>
    <property type="evidence" value="ECO:0007669"/>
    <property type="project" value="UniProtKB-UniRule"/>
</dbReference>
<keyword evidence="4 5" id="KW-0269">Exonuclease</keyword>
<evidence type="ECO:0000256" key="6">
    <source>
        <dbReference type="RuleBase" id="RU004355"/>
    </source>
</evidence>
<protein>
    <recommendedName>
        <fullName evidence="5">Exodeoxyribonuclease 7 large subunit</fullName>
        <ecNumber evidence="5">3.1.11.6</ecNumber>
    </recommendedName>
    <alternativeName>
        <fullName evidence="5">Exodeoxyribonuclease VII large subunit</fullName>
        <shortName evidence="5">Exonuclease VII large subunit</shortName>
    </alternativeName>
</protein>
<evidence type="ECO:0000313" key="9">
    <source>
        <dbReference type="EMBL" id="AZA13181.1"/>
    </source>
</evidence>
<comment type="catalytic activity">
    <reaction evidence="5 6">
        <text>Exonucleolytic cleavage in either 5'- to 3'- or 3'- to 5'-direction to yield nucleoside 5'-phosphates.</text>
        <dbReference type="EC" id="3.1.11.6"/>
    </reaction>
</comment>
<dbReference type="InterPro" id="IPR003753">
    <property type="entry name" value="Exonuc_VII_L"/>
</dbReference>
<name>A0A3G6J515_9CORY</name>
<evidence type="ECO:0000256" key="1">
    <source>
        <dbReference type="ARBA" id="ARBA00022490"/>
    </source>
</evidence>
<keyword evidence="2 5" id="KW-0540">Nuclease</keyword>
<dbReference type="NCBIfam" id="TIGR00237">
    <property type="entry name" value="xseA"/>
    <property type="match status" value="1"/>
</dbReference>
<dbReference type="Proteomes" id="UP000269019">
    <property type="component" value="Chromosome"/>
</dbReference>
<dbReference type="Pfam" id="PF13742">
    <property type="entry name" value="tRNA_anti_2"/>
    <property type="match status" value="1"/>
</dbReference>
<evidence type="ECO:0000256" key="2">
    <source>
        <dbReference type="ARBA" id="ARBA00022722"/>
    </source>
</evidence>
<keyword evidence="1 5" id="KW-0963">Cytoplasm</keyword>
<dbReference type="InterPro" id="IPR020579">
    <property type="entry name" value="Exonuc_VII_lsu_C"/>
</dbReference>
<dbReference type="EMBL" id="CP033896">
    <property type="protein sequence ID" value="AZA13181.1"/>
    <property type="molecule type" value="Genomic_DNA"/>
</dbReference>
<feature type="domain" description="Exonuclease VII large subunit C-terminal" evidence="7">
    <location>
        <begin position="165"/>
        <end position="383"/>
    </location>
</feature>
<sequence length="448" mass="48566">MAVDVVGGIACGGVAAAPEDLGTLQLFREKGMIMVAASAPTSLERPWAVETVNQKIRLWIAKLGKVWVEGELTEIRYQPNWASAFAVLRDSGAEASIRLRIDTRAYTQSPVPLTDGMRVVVLAKPEFFVKRGELSLWVEQVHHLGAGDLQARIDLLRGQLAREGLFDQSRKQRLPMVPKSIGLITGDNSHAMRDVIEVATRRWPEVHFTIINTPVQGAAAAPAIIRALGQLDENPDVDVIVIARGGGSVEDLLPFSEESLIRAVYLTETPVVSAIGHEPDRPILDEVADVRAATPTDAAKTVAPDAFQERAMLADMRQRSAAALRGWVDQQSSLITAIRSRPVLARPLTIVEQQRELVSEQQQRARRAIAARIAAASAETLALRARVEALGPAATLARGYSVVQVIDRETKQAKVVTSIEQAPPGAQLRIRVSDGSISAAGIHREPAK</sequence>
<dbReference type="GO" id="GO:0008855">
    <property type="term" value="F:exodeoxyribonuclease VII activity"/>
    <property type="evidence" value="ECO:0007669"/>
    <property type="project" value="UniProtKB-UniRule"/>
</dbReference>
<comment type="subunit">
    <text evidence="5">Heterooligomer composed of large and small subunits.</text>
</comment>